<dbReference type="Proteomes" id="UP000184096">
    <property type="component" value="Chromosome I"/>
</dbReference>
<proteinExistence type="predicted"/>
<reference evidence="11" key="1">
    <citation type="submission" date="2016-11" db="EMBL/GenBank/DDBJ databases">
        <authorList>
            <person name="Varghese N."/>
            <person name="Submissions S."/>
        </authorList>
    </citation>
    <scope>NUCLEOTIDE SEQUENCE [LARGE SCALE GENOMIC DNA]</scope>
    <source>
        <strain evidence="11">GAS401</strain>
    </source>
</reference>
<dbReference type="InterPro" id="IPR058514">
    <property type="entry name" value="DUF8201"/>
</dbReference>
<name>A0A1M7UXY9_9BRAD</name>
<keyword evidence="11" id="KW-1185">Reference proteome</keyword>
<dbReference type="GO" id="GO:0016763">
    <property type="term" value="F:pentosyltransferase activity"/>
    <property type="evidence" value="ECO:0007669"/>
    <property type="project" value="TreeGrafter"/>
</dbReference>
<keyword evidence="7 8" id="KW-0472">Membrane</keyword>
<keyword evidence="4" id="KW-0808">Transferase</keyword>
<feature type="transmembrane region" description="Helical" evidence="8">
    <location>
        <begin position="352"/>
        <end position="373"/>
    </location>
</feature>
<feature type="transmembrane region" description="Helical" evidence="8">
    <location>
        <begin position="33"/>
        <end position="55"/>
    </location>
</feature>
<dbReference type="EMBL" id="LT670849">
    <property type="protein sequence ID" value="SHN87824.1"/>
    <property type="molecule type" value="Genomic_DNA"/>
</dbReference>
<keyword evidence="5 8" id="KW-0812">Transmembrane</keyword>
<keyword evidence="2" id="KW-1003">Cell membrane</keyword>
<gene>
    <name evidence="10" type="ORF">SAMN05444170_7391</name>
</gene>
<evidence type="ECO:0000313" key="11">
    <source>
        <dbReference type="Proteomes" id="UP000184096"/>
    </source>
</evidence>
<comment type="subcellular location">
    <subcellularLocation>
        <location evidence="1">Cell membrane</location>
        <topology evidence="1">Multi-pass membrane protein</topology>
    </subcellularLocation>
</comment>
<evidence type="ECO:0000256" key="6">
    <source>
        <dbReference type="ARBA" id="ARBA00022989"/>
    </source>
</evidence>
<feature type="transmembrane region" description="Helical" evidence="8">
    <location>
        <begin position="132"/>
        <end position="153"/>
    </location>
</feature>
<feature type="transmembrane region" description="Helical" evidence="8">
    <location>
        <begin position="327"/>
        <end position="345"/>
    </location>
</feature>
<feature type="domain" description="DUF8201" evidence="9">
    <location>
        <begin position="23"/>
        <end position="303"/>
    </location>
</feature>
<dbReference type="PANTHER" id="PTHR33908">
    <property type="entry name" value="MANNOSYLTRANSFERASE YKCB-RELATED"/>
    <property type="match status" value="1"/>
</dbReference>
<keyword evidence="3" id="KW-0328">Glycosyltransferase</keyword>
<dbReference type="GO" id="GO:0005886">
    <property type="term" value="C:plasma membrane"/>
    <property type="evidence" value="ECO:0007669"/>
    <property type="project" value="UniProtKB-SubCell"/>
</dbReference>
<evidence type="ECO:0000259" key="9">
    <source>
        <dbReference type="Pfam" id="PF26626"/>
    </source>
</evidence>
<evidence type="ECO:0000256" key="4">
    <source>
        <dbReference type="ARBA" id="ARBA00022679"/>
    </source>
</evidence>
<dbReference type="PANTHER" id="PTHR33908:SF11">
    <property type="entry name" value="MEMBRANE PROTEIN"/>
    <property type="match status" value="1"/>
</dbReference>
<dbReference type="InterPro" id="IPR050297">
    <property type="entry name" value="LipidA_mod_glycosyltrf_83"/>
</dbReference>
<evidence type="ECO:0000256" key="8">
    <source>
        <dbReference type="SAM" id="Phobius"/>
    </source>
</evidence>
<evidence type="ECO:0000256" key="5">
    <source>
        <dbReference type="ARBA" id="ARBA00022692"/>
    </source>
</evidence>
<dbReference type="GO" id="GO:0009103">
    <property type="term" value="P:lipopolysaccharide biosynthetic process"/>
    <property type="evidence" value="ECO:0007669"/>
    <property type="project" value="UniProtKB-ARBA"/>
</dbReference>
<evidence type="ECO:0000256" key="1">
    <source>
        <dbReference type="ARBA" id="ARBA00004651"/>
    </source>
</evidence>
<dbReference type="Pfam" id="PF26626">
    <property type="entry name" value="DUF8201"/>
    <property type="match status" value="1"/>
</dbReference>
<organism evidence="10 11">
    <name type="scientific">Bradyrhizobium erythrophlei</name>
    <dbReference type="NCBI Taxonomy" id="1437360"/>
    <lineage>
        <taxon>Bacteria</taxon>
        <taxon>Pseudomonadati</taxon>
        <taxon>Pseudomonadota</taxon>
        <taxon>Alphaproteobacteria</taxon>
        <taxon>Hyphomicrobiales</taxon>
        <taxon>Nitrobacteraceae</taxon>
        <taxon>Bradyrhizobium</taxon>
    </lineage>
</organism>
<feature type="transmembrane region" description="Helical" evidence="8">
    <location>
        <begin position="228"/>
        <end position="248"/>
    </location>
</feature>
<feature type="transmembrane region" description="Helical" evidence="8">
    <location>
        <begin position="189"/>
        <end position="216"/>
    </location>
</feature>
<evidence type="ECO:0000256" key="3">
    <source>
        <dbReference type="ARBA" id="ARBA00022676"/>
    </source>
</evidence>
<evidence type="ECO:0000313" key="10">
    <source>
        <dbReference type="EMBL" id="SHN87824.1"/>
    </source>
</evidence>
<protein>
    <recommendedName>
        <fullName evidence="9">DUF8201 domain-containing protein</fullName>
    </recommendedName>
</protein>
<feature type="transmembrane region" description="Helical" evidence="8">
    <location>
        <begin position="304"/>
        <end position="321"/>
    </location>
</feature>
<keyword evidence="6 8" id="KW-1133">Transmembrane helix</keyword>
<feature type="transmembrane region" description="Helical" evidence="8">
    <location>
        <begin position="159"/>
        <end position="177"/>
    </location>
</feature>
<dbReference type="AlphaFoldDB" id="A0A1M7UXY9"/>
<accession>A0A1M7UXY9</accession>
<evidence type="ECO:0000256" key="2">
    <source>
        <dbReference type="ARBA" id="ARBA00022475"/>
    </source>
</evidence>
<sequence length="551" mass="61410">MLLLLPETVRVFIRAGQWLRTALKTAVPTALKIWSIIFSAVLAIFLVHALSFGSFGDDDGYHLSAPTRWLHENTLSYLPTYTNTNASMGFEMLYAIALSFNEPVAAKLLHYSSGLWTLLSIGLCARRLGDPTAGIIAISALLISNPVVNLSFIFPLAYVDFPSCWAAMLSVLGWLVWRRHPSQQLLSIVALCAGIAVSFKLTAAPLIIAWICTIALELRSRRVPWLETLRQLSGFSAIAAAPVCLWLLRNFVVTGNPLYPMLADFIKTRDWSAGQAEIFSRYMHYYAWGVASGAQLGELARKTSVILTTLLVAGIAGLLASRTRDTTSRILILFATIFTVVSAFLTGLYFRYWLFGIICFTLVGAIMLCRLVQEAGHRLATAIALISIALVVQVDRERREPQRLVTDLNIATGVLTSERAHAGDPVWRFWVRVRELTPPNAKILVSAFYTTFGASSFGCFPIDRQCYTTDSHLQRFIRLDTWPAFLESVRGAGIQYVIISNQQFTANRQGFTFTEGINEYPFCARLVEEYAEVIAADEHLLLYRLRTLDPS</sequence>
<evidence type="ECO:0000256" key="7">
    <source>
        <dbReference type="ARBA" id="ARBA00023136"/>
    </source>
</evidence>